<evidence type="ECO:0000313" key="3">
    <source>
        <dbReference type="Proteomes" id="UP000191408"/>
    </source>
</evidence>
<gene>
    <name evidence="2" type="ORF">PENPOL_c021G02437</name>
</gene>
<sequence length="126" mass="14401">MKRVAQKATLQKLLQAKPRNCPSRSKLHNGDSLEPNTKSNINTQTQAYITSNSEQPNLPAQIQDTPLYHSETIRLRDSLLAFRCNIRRYANSAMTPTTTRKTMQKTSTTPRFLFAQLPLWPDRSTI</sequence>
<reference evidence="3" key="1">
    <citation type="journal article" date="2017" name="Nat. Microbiol.">
        <title>Global analysis of biosynthetic gene clusters reveals vast potential of secondary metabolite production in Penicillium species.</title>
        <authorList>
            <person name="Nielsen J.C."/>
            <person name="Grijseels S."/>
            <person name="Prigent S."/>
            <person name="Ji B."/>
            <person name="Dainat J."/>
            <person name="Nielsen K.F."/>
            <person name="Frisvad J.C."/>
            <person name="Workman M."/>
            <person name="Nielsen J."/>
        </authorList>
    </citation>
    <scope>NUCLEOTIDE SEQUENCE [LARGE SCALE GENOMIC DNA]</scope>
    <source>
        <strain evidence="3">IBT 4502</strain>
    </source>
</reference>
<evidence type="ECO:0000256" key="1">
    <source>
        <dbReference type="SAM" id="MobiDB-lite"/>
    </source>
</evidence>
<accession>A0A1V6N7V7</accession>
<organism evidence="2 3">
    <name type="scientific">Penicillium polonicum</name>
    <dbReference type="NCBI Taxonomy" id="60169"/>
    <lineage>
        <taxon>Eukaryota</taxon>
        <taxon>Fungi</taxon>
        <taxon>Dikarya</taxon>
        <taxon>Ascomycota</taxon>
        <taxon>Pezizomycotina</taxon>
        <taxon>Eurotiomycetes</taxon>
        <taxon>Eurotiomycetidae</taxon>
        <taxon>Eurotiales</taxon>
        <taxon>Aspergillaceae</taxon>
        <taxon>Penicillium</taxon>
    </lineage>
</organism>
<keyword evidence="3" id="KW-1185">Reference proteome</keyword>
<feature type="region of interest" description="Disordered" evidence="1">
    <location>
        <begin position="19"/>
        <end position="39"/>
    </location>
</feature>
<comment type="caution">
    <text evidence="2">The sequence shown here is derived from an EMBL/GenBank/DDBJ whole genome shotgun (WGS) entry which is preliminary data.</text>
</comment>
<evidence type="ECO:0000313" key="2">
    <source>
        <dbReference type="EMBL" id="OQD60677.1"/>
    </source>
</evidence>
<dbReference type="EMBL" id="MDYM01000021">
    <property type="protein sequence ID" value="OQD60677.1"/>
    <property type="molecule type" value="Genomic_DNA"/>
</dbReference>
<dbReference type="AlphaFoldDB" id="A0A1V6N7V7"/>
<dbReference type="Proteomes" id="UP000191408">
    <property type="component" value="Unassembled WGS sequence"/>
</dbReference>
<protein>
    <submittedName>
        <fullName evidence="2">Uncharacterized protein</fullName>
    </submittedName>
</protein>
<name>A0A1V6N7V7_PENPO</name>
<proteinExistence type="predicted"/>